<feature type="transmembrane region" description="Helical" evidence="13">
    <location>
        <begin position="84"/>
        <end position="103"/>
    </location>
</feature>
<evidence type="ECO:0000259" key="14">
    <source>
        <dbReference type="PROSITE" id="PS50857"/>
    </source>
</evidence>
<keyword evidence="8" id="KW-0249">Electron transport</keyword>
<dbReference type="EMBL" id="QMDX01000004">
    <property type="protein sequence ID" value="TSD14212.1"/>
    <property type="molecule type" value="Genomic_DNA"/>
</dbReference>
<keyword evidence="4" id="KW-0813">Transport</keyword>
<evidence type="ECO:0000256" key="4">
    <source>
        <dbReference type="ARBA" id="ARBA00022448"/>
    </source>
</evidence>
<dbReference type="InterPro" id="IPR011759">
    <property type="entry name" value="Cyt_c_oxidase_su2_TM_dom"/>
</dbReference>
<dbReference type="AlphaFoldDB" id="A0A554NA23"/>
<comment type="similarity">
    <text evidence="2">Belongs to the cytochrome c oxidase subunit 2 family.</text>
</comment>
<dbReference type="OrthoDB" id="27522at2157"/>
<dbReference type="SUPFAM" id="SSF49503">
    <property type="entry name" value="Cupredoxins"/>
    <property type="match status" value="1"/>
</dbReference>
<feature type="transmembrane region" description="Helical" evidence="13">
    <location>
        <begin position="43"/>
        <end position="63"/>
    </location>
</feature>
<evidence type="ECO:0000256" key="1">
    <source>
        <dbReference type="ARBA" id="ARBA00004141"/>
    </source>
</evidence>
<dbReference type="InParanoid" id="A0A554NA23"/>
<comment type="caution">
    <text evidence="16">The sequence shown here is derived from an EMBL/GenBank/DDBJ whole genome shotgun (WGS) entry which is preliminary data.</text>
</comment>
<evidence type="ECO:0000256" key="11">
    <source>
        <dbReference type="ARBA" id="ARBA00031389"/>
    </source>
</evidence>
<dbReference type="PROSITE" id="PS50999">
    <property type="entry name" value="COX2_TM"/>
    <property type="match status" value="1"/>
</dbReference>
<evidence type="ECO:0000256" key="3">
    <source>
        <dbReference type="ARBA" id="ARBA00012949"/>
    </source>
</evidence>
<keyword evidence="6 13" id="KW-0812">Transmembrane</keyword>
<evidence type="ECO:0000256" key="5">
    <source>
        <dbReference type="ARBA" id="ARBA00022660"/>
    </source>
</evidence>
<name>A0A554NA23_9EURY</name>
<dbReference type="Gene3D" id="1.10.287.90">
    <property type="match status" value="1"/>
</dbReference>
<organism evidence="16 17">
    <name type="scientific">Haloglomus irregulare</name>
    <dbReference type="NCBI Taxonomy" id="2234134"/>
    <lineage>
        <taxon>Archaea</taxon>
        <taxon>Methanobacteriati</taxon>
        <taxon>Methanobacteriota</taxon>
        <taxon>Stenosarchaea group</taxon>
        <taxon>Halobacteria</taxon>
        <taxon>Halobacteriales</taxon>
        <taxon>Natronomonadaceae</taxon>
        <taxon>Haloglomus</taxon>
    </lineage>
</organism>
<dbReference type="PANTHER" id="PTHR22888:SF9">
    <property type="entry name" value="CYTOCHROME C OXIDASE SUBUNIT 2"/>
    <property type="match status" value="1"/>
</dbReference>
<feature type="domain" description="Cytochrome oxidase subunit II transmembrane region profile" evidence="15">
    <location>
        <begin position="17"/>
        <end position="110"/>
    </location>
</feature>
<evidence type="ECO:0000256" key="2">
    <source>
        <dbReference type="ARBA" id="ARBA00007866"/>
    </source>
</evidence>
<evidence type="ECO:0000256" key="10">
    <source>
        <dbReference type="ARBA" id="ARBA00023136"/>
    </source>
</evidence>
<evidence type="ECO:0000259" key="15">
    <source>
        <dbReference type="PROSITE" id="PS50999"/>
    </source>
</evidence>
<dbReference type="PROSITE" id="PS50857">
    <property type="entry name" value="COX2_CUA"/>
    <property type="match status" value="1"/>
</dbReference>
<dbReference type="Pfam" id="PF02790">
    <property type="entry name" value="COX2_TM"/>
    <property type="match status" value="1"/>
</dbReference>
<keyword evidence="5" id="KW-0679">Respiratory chain</keyword>
<dbReference type="RefSeq" id="WP_144261659.1">
    <property type="nucleotide sequence ID" value="NZ_QMDX01000004.1"/>
</dbReference>
<keyword evidence="10 13" id="KW-0472">Membrane</keyword>
<comment type="subcellular location">
    <subcellularLocation>
        <location evidence="1">Membrane</location>
        <topology evidence="1">Multi-pass membrane protein</topology>
    </subcellularLocation>
</comment>
<dbReference type="GO" id="GO:0042773">
    <property type="term" value="P:ATP synthesis coupled electron transport"/>
    <property type="evidence" value="ECO:0007669"/>
    <property type="project" value="TreeGrafter"/>
</dbReference>
<dbReference type="InterPro" id="IPR036257">
    <property type="entry name" value="Cyt_c_oxidase_su2_TM_sf"/>
</dbReference>
<dbReference type="GO" id="GO:0004129">
    <property type="term" value="F:cytochrome-c oxidase activity"/>
    <property type="evidence" value="ECO:0007669"/>
    <property type="project" value="UniProtKB-EC"/>
</dbReference>
<dbReference type="SUPFAM" id="SSF81464">
    <property type="entry name" value="Cytochrome c oxidase subunit II-like, transmembrane region"/>
    <property type="match status" value="1"/>
</dbReference>
<sequence length="292" mass="31830">MNLRRVVLRSVVGVALLALLGATPVAAQSSVNIELINNLNEKLLYVAIPIAVLVEGILFYTVYKYKDNDDPQPTQENRRLEITWTVATAVILLFVGFAAYQVLGNVAIGGVTAATVEDPEVAQENADVTYYDGKGAYMPAAEELPGEGEPVQVEVVAQKYYWTFNYGTGSGENFSTTGEMVIPENRPVVMHVTSRDWLHAVHVPDLGLKQDAFPGHYNTIATATSLPEGQSESTHQLYCAEYCGSGHSGMLGTVTVLSEERYEEWRQEQLNGDEESDIEPRETLATVGGSPA</sequence>
<dbReference type="InterPro" id="IPR008972">
    <property type="entry name" value="Cupredoxin"/>
</dbReference>
<evidence type="ECO:0000256" key="7">
    <source>
        <dbReference type="ARBA" id="ARBA00022967"/>
    </source>
</evidence>
<dbReference type="Gene3D" id="2.60.40.420">
    <property type="entry name" value="Cupredoxins - blue copper proteins"/>
    <property type="match status" value="1"/>
</dbReference>
<accession>A0A554NA23</accession>
<dbReference type="Proteomes" id="UP000319894">
    <property type="component" value="Unassembled WGS sequence"/>
</dbReference>
<dbReference type="GO" id="GO:0005507">
    <property type="term" value="F:copper ion binding"/>
    <property type="evidence" value="ECO:0007669"/>
    <property type="project" value="InterPro"/>
</dbReference>
<dbReference type="Pfam" id="PF00116">
    <property type="entry name" value="COX2"/>
    <property type="match status" value="1"/>
</dbReference>
<dbReference type="GO" id="GO:0016020">
    <property type="term" value="C:membrane"/>
    <property type="evidence" value="ECO:0007669"/>
    <property type="project" value="UniProtKB-SubCell"/>
</dbReference>
<evidence type="ECO:0000313" key="16">
    <source>
        <dbReference type="EMBL" id="TSD14212.1"/>
    </source>
</evidence>
<feature type="region of interest" description="Disordered" evidence="12">
    <location>
        <begin position="265"/>
        <end position="292"/>
    </location>
</feature>
<evidence type="ECO:0000256" key="12">
    <source>
        <dbReference type="SAM" id="MobiDB-lite"/>
    </source>
</evidence>
<reference evidence="16 17" key="1">
    <citation type="submission" date="2018-06" db="EMBL/GenBank/DDBJ databases">
        <title>Natronomonas sp. F16-60 a new haloarchaeon isolated from a solar saltern of Isla Cristina, Huelva, Spain.</title>
        <authorList>
            <person name="Duran-Viseras A."/>
            <person name="Sanchez-Porro C."/>
            <person name="Ventosa A."/>
        </authorList>
    </citation>
    <scope>NUCLEOTIDE SEQUENCE [LARGE SCALE GENOMIC DNA]</scope>
    <source>
        <strain evidence="16 17">F16-60</strain>
    </source>
</reference>
<keyword evidence="9 13" id="KW-1133">Transmembrane helix</keyword>
<evidence type="ECO:0000256" key="9">
    <source>
        <dbReference type="ARBA" id="ARBA00022989"/>
    </source>
</evidence>
<dbReference type="PRINTS" id="PR01166">
    <property type="entry name" value="CYCOXIDASEII"/>
</dbReference>
<evidence type="ECO:0000256" key="6">
    <source>
        <dbReference type="ARBA" id="ARBA00022692"/>
    </source>
</evidence>
<protein>
    <recommendedName>
        <fullName evidence="3">cytochrome-c oxidase</fullName>
        <ecNumber evidence="3">7.1.1.9</ecNumber>
    </recommendedName>
    <alternativeName>
        <fullName evidence="11">Cytochrome c oxidase polypeptide II</fullName>
    </alternativeName>
</protein>
<dbReference type="PANTHER" id="PTHR22888">
    <property type="entry name" value="CYTOCHROME C OXIDASE, SUBUNIT II"/>
    <property type="match status" value="1"/>
</dbReference>
<evidence type="ECO:0000256" key="13">
    <source>
        <dbReference type="SAM" id="Phobius"/>
    </source>
</evidence>
<dbReference type="EC" id="7.1.1.9" evidence="3"/>
<dbReference type="InterPro" id="IPR045187">
    <property type="entry name" value="CcO_II"/>
</dbReference>
<evidence type="ECO:0000256" key="8">
    <source>
        <dbReference type="ARBA" id="ARBA00022982"/>
    </source>
</evidence>
<keyword evidence="7" id="KW-1278">Translocase</keyword>
<dbReference type="InterPro" id="IPR002429">
    <property type="entry name" value="CcO_II-like_C"/>
</dbReference>
<proteinExistence type="inferred from homology"/>
<evidence type="ECO:0000313" key="17">
    <source>
        <dbReference type="Proteomes" id="UP000319894"/>
    </source>
</evidence>
<feature type="domain" description="Cytochrome oxidase subunit II copper A binding" evidence="14">
    <location>
        <begin position="148"/>
        <end position="268"/>
    </location>
</feature>
<gene>
    <name evidence="16" type="ORF">DP107_08120</name>
</gene>
<keyword evidence="17" id="KW-1185">Reference proteome</keyword>